<dbReference type="EMBL" id="LGTK01000128">
    <property type="protein sequence ID" value="KPH69230.1"/>
    <property type="molecule type" value="Genomic_DNA"/>
</dbReference>
<accession>A0ABR5MFD8</accession>
<feature type="non-terminal residue" evidence="1">
    <location>
        <position position="145"/>
    </location>
</feature>
<evidence type="ECO:0008006" key="3">
    <source>
        <dbReference type="Google" id="ProtNLM"/>
    </source>
</evidence>
<name>A0ABR5MFD8_9BACI</name>
<proteinExistence type="predicted"/>
<protein>
    <recommendedName>
        <fullName evidence="3">Sporulation protein</fullName>
    </recommendedName>
</protein>
<sequence length="145" mass="16963">MKKIYKTIFIIITCFILFGCQNNSPVKNTNNHDQKVEVKNISSSQMIDQEPSNEAKEILKKHNEVTGIKAANTDKDLIIAVEIEHNKRFQLKKIKKELTKEVKKHFKDFHVELTVDKKIFLELDELEKKIESDKIEPTKLNKEID</sequence>
<evidence type="ECO:0000313" key="1">
    <source>
        <dbReference type="EMBL" id="KPH69230.1"/>
    </source>
</evidence>
<gene>
    <name evidence="1" type="ORF">AFL42_17400</name>
</gene>
<keyword evidence="2" id="KW-1185">Reference proteome</keyword>
<comment type="caution">
    <text evidence="1">The sequence shown here is derived from an EMBL/GenBank/DDBJ whole genome shotgun (WGS) entry which is preliminary data.</text>
</comment>
<evidence type="ECO:0000313" key="2">
    <source>
        <dbReference type="Proteomes" id="UP000037854"/>
    </source>
</evidence>
<dbReference type="PROSITE" id="PS51257">
    <property type="entry name" value="PROKAR_LIPOPROTEIN"/>
    <property type="match status" value="1"/>
</dbReference>
<dbReference type="Proteomes" id="UP000037854">
    <property type="component" value="Unassembled WGS sequence"/>
</dbReference>
<organism evidence="1 2">
    <name type="scientific">Oceanobacillus caeni</name>
    <dbReference type="NCBI Taxonomy" id="405946"/>
    <lineage>
        <taxon>Bacteria</taxon>
        <taxon>Bacillati</taxon>
        <taxon>Bacillota</taxon>
        <taxon>Bacilli</taxon>
        <taxon>Bacillales</taxon>
        <taxon>Bacillaceae</taxon>
        <taxon>Oceanobacillus</taxon>
    </lineage>
</organism>
<reference evidence="1 2" key="1">
    <citation type="submission" date="2015-07" db="EMBL/GenBank/DDBJ databases">
        <title>High-quality draft genome sequence of Oceanobacillus caeni HM6, a bacillus isolated from a human feces.</title>
        <authorList>
            <person name="Kumar J."/>
            <person name="Verma M.K."/>
            <person name="Pandey R."/>
            <person name="Bhambi M."/>
            <person name="Chauhan N."/>
        </authorList>
    </citation>
    <scope>NUCLEOTIDE SEQUENCE [LARGE SCALE GENOMIC DNA]</scope>
    <source>
        <strain evidence="1 2">HM6</strain>
    </source>
</reference>
<dbReference type="RefSeq" id="WP_128715746.1">
    <property type="nucleotide sequence ID" value="NZ_LGTK01000128.1"/>
</dbReference>